<comment type="subunit">
    <text evidence="5">The complex is composed of two ATP-binding proteins (ModC), two transmembrane proteins (ModB) and a solute-binding protein (ModA).</text>
</comment>
<evidence type="ECO:0000256" key="3">
    <source>
        <dbReference type="ARBA" id="ARBA00022723"/>
    </source>
</evidence>
<evidence type="ECO:0000256" key="1">
    <source>
        <dbReference type="ARBA" id="ARBA00009175"/>
    </source>
</evidence>
<dbReference type="AlphaFoldDB" id="A0A2S3R3B9"/>
<evidence type="ECO:0000256" key="7">
    <source>
        <dbReference type="SAM" id="SignalP"/>
    </source>
</evidence>
<evidence type="ECO:0000256" key="2">
    <source>
        <dbReference type="ARBA" id="ARBA00022505"/>
    </source>
</evidence>
<dbReference type="Pfam" id="PF13531">
    <property type="entry name" value="SBP_bac_11"/>
    <property type="match status" value="1"/>
</dbReference>
<proteinExistence type="inferred from homology"/>
<reference evidence="8 9" key="1">
    <citation type="journal article" date="2018" name="Front. Microbiol.">
        <title>Phylogeny of Vibrio vulnificus from the Analysis of the Core-Genome: Implications for Intra-Species Taxonomy.</title>
        <authorList>
            <person name="Roig F.J."/>
            <person name="Gonzalez-Candelas F."/>
            <person name="Sanjuan E."/>
            <person name="Fouz B."/>
            <person name="Feil E.J."/>
            <person name="Llorens C."/>
            <person name="Baker-Austin C."/>
            <person name="Oliver J.D."/>
            <person name="Danin-Poleg Y."/>
            <person name="Gibas C.J."/>
            <person name="Kashi Y."/>
            <person name="Gulig P.A."/>
            <person name="Morrison S.S."/>
            <person name="Amaro C."/>
        </authorList>
    </citation>
    <scope>NUCLEOTIDE SEQUENCE [LARGE SCALE GENOMIC DNA]</scope>
    <source>
        <strain evidence="8 9">CECT4608</strain>
    </source>
</reference>
<dbReference type="InterPro" id="IPR005950">
    <property type="entry name" value="ModA"/>
</dbReference>
<feature type="chain" id="PRO_5015397441" evidence="7">
    <location>
        <begin position="20"/>
        <end position="251"/>
    </location>
</feature>
<dbReference type="SUPFAM" id="SSF53850">
    <property type="entry name" value="Periplasmic binding protein-like II"/>
    <property type="match status" value="1"/>
</dbReference>
<dbReference type="GO" id="GO:0030288">
    <property type="term" value="C:outer membrane-bounded periplasmic space"/>
    <property type="evidence" value="ECO:0007669"/>
    <property type="project" value="TreeGrafter"/>
</dbReference>
<feature type="binding site" evidence="6">
    <location>
        <position position="142"/>
    </location>
    <ligand>
        <name>molybdate</name>
        <dbReference type="ChEBI" id="CHEBI:36264"/>
    </ligand>
</feature>
<sequence length="251" mass="27672">MMNKWLSLLLLMLAPAVSAQQTTRVYAASSLTNAINDVIESYERQNHHKVQAIYGGSSSLSRQLLSGAPGDIFISANNQWMDYLVQHEVIKSDNVTNLLSNKLVVITNKNNNVALDVSSKAQWQRLLTGNWLALGDTNSVPAGMYAKQMLQNADVWNAVSSHVAPSKNVRLALALVERDEAKLGIVYQTDARMSQKVKILVTPEQALYDPITYPAGLITQSESAKAFFNYLMGPEATAIFQKHGFTTLEKS</sequence>
<comment type="caution">
    <text evidence="8">The sequence shown here is derived from an EMBL/GenBank/DDBJ whole genome shotgun (WGS) entry which is preliminary data.</text>
</comment>
<name>A0A2S3R3B9_VIBVL</name>
<dbReference type="InterPro" id="IPR050682">
    <property type="entry name" value="ModA/WtpA"/>
</dbReference>
<comment type="similarity">
    <text evidence="1">Belongs to the bacterial solute-binding protein ModA family.</text>
</comment>
<evidence type="ECO:0000313" key="9">
    <source>
        <dbReference type="Proteomes" id="UP000237466"/>
    </source>
</evidence>
<feature type="binding site" evidence="6">
    <location>
        <position position="30"/>
    </location>
    <ligand>
        <name>molybdate</name>
        <dbReference type="ChEBI" id="CHEBI:36264"/>
    </ligand>
</feature>
<dbReference type="Gene3D" id="3.40.190.10">
    <property type="entry name" value="Periplasmic binding protein-like II"/>
    <property type="match status" value="2"/>
</dbReference>
<dbReference type="GO" id="GO:1901359">
    <property type="term" value="F:tungstate binding"/>
    <property type="evidence" value="ECO:0007669"/>
    <property type="project" value="UniProtKB-ARBA"/>
</dbReference>
<protein>
    <submittedName>
        <fullName evidence="8">Molybdate ABC transporter substrate-binding protein</fullName>
    </submittedName>
</protein>
<dbReference type="PANTHER" id="PTHR30632:SF17">
    <property type="entry name" value="MOLYBDATE-BINDING PROTEIN MODA"/>
    <property type="match status" value="1"/>
</dbReference>
<feature type="signal peptide" evidence="7">
    <location>
        <begin position="1"/>
        <end position="19"/>
    </location>
</feature>
<dbReference type="NCBIfam" id="TIGR01256">
    <property type="entry name" value="modA"/>
    <property type="match status" value="1"/>
</dbReference>
<evidence type="ECO:0000256" key="4">
    <source>
        <dbReference type="ARBA" id="ARBA00022729"/>
    </source>
</evidence>
<dbReference type="EMBL" id="PDGH01000081">
    <property type="protein sequence ID" value="POB48189.1"/>
    <property type="molecule type" value="Genomic_DNA"/>
</dbReference>
<accession>A0A2S3R3B9</accession>
<dbReference type="PANTHER" id="PTHR30632">
    <property type="entry name" value="MOLYBDATE-BINDING PERIPLASMIC PROTEIN"/>
    <property type="match status" value="1"/>
</dbReference>
<dbReference type="GO" id="GO:0030973">
    <property type="term" value="F:molybdate ion binding"/>
    <property type="evidence" value="ECO:0007669"/>
    <property type="project" value="TreeGrafter"/>
</dbReference>
<keyword evidence="4 7" id="KW-0732">Signal</keyword>
<organism evidence="8 9">
    <name type="scientific">Vibrio vulnificus</name>
    <dbReference type="NCBI Taxonomy" id="672"/>
    <lineage>
        <taxon>Bacteria</taxon>
        <taxon>Pseudomonadati</taxon>
        <taxon>Pseudomonadota</taxon>
        <taxon>Gammaproteobacteria</taxon>
        <taxon>Vibrionales</taxon>
        <taxon>Vibrionaceae</taxon>
        <taxon>Vibrio</taxon>
    </lineage>
</organism>
<feature type="binding site" evidence="6">
    <location>
        <position position="169"/>
    </location>
    <ligand>
        <name>molybdate</name>
        <dbReference type="ChEBI" id="CHEBI:36264"/>
    </ligand>
</feature>
<feature type="binding site" evidence="6">
    <location>
        <position position="57"/>
    </location>
    <ligand>
        <name>molybdate</name>
        <dbReference type="ChEBI" id="CHEBI:36264"/>
    </ligand>
</feature>
<gene>
    <name evidence="8" type="primary">modA</name>
    <name evidence="8" type="ORF">CRN52_10705</name>
</gene>
<dbReference type="Proteomes" id="UP000237466">
    <property type="component" value="Unassembled WGS sequence"/>
</dbReference>
<evidence type="ECO:0000313" key="8">
    <source>
        <dbReference type="EMBL" id="POB48189.1"/>
    </source>
</evidence>
<dbReference type="RefSeq" id="WP_103200312.1">
    <property type="nucleotide sequence ID" value="NZ_JASMUA010000005.1"/>
</dbReference>
<dbReference type="PIRSF" id="PIRSF004846">
    <property type="entry name" value="ModA"/>
    <property type="match status" value="1"/>
</dbReference>
<dbReference type="GO" id="GO:0046872">
    <property type="term" value="F:metal ion binding"/>
    <property type="evidence" value="ECO:0007669"/>
    <property type="project" value="UniProtKB-KW"/>
</dbReference>
<keyword evidence="2 6" id="KW-0500">Molybdenum</keyword>
<dbReference type="FunFam" id="3.40.190.10:FF:000035">
    <property type="entry name" value="Molybdate ABC transporter substrate-binding protein"/>
    <property type="match status" value="1"/>
</dbReference>
<feature type="binding site" evidence="6">
    <location>
        <position position="187"/>
    </location>
    <ligand>
        <name>molybdate</name>
        <dbReference type="ChEBI" id="CHEBI:36264"/>
    </ligand>
</feature>
<evidence type="ECO:0000256" key="6">
    <source>
        <dbReference type="PIRSR" id="PIRSR004846-1"/>
    </source>
</evidence>
<dbReference type="GO" id="GO:0015689">
    <property type="term" value="P:molybdate ion transport"/>
    <property type="evidence" value="ECO:0007669"/>
    <property type="project" value="InterPro"/>
</dbReference>
<keyword evidence="3 6" id="KW-0479">Metal-binding</keyword>
<evidence type="ECO:0000256" key="5">
    <source>
        <dbReference type="ARBA" id="ARBA00062515"/>
    </source>
</evidence>